<keyword evidence="1" id="KW-1133">Transmembrane helix</keyword>
<evidence type="ECO:0008006" key="4">
    <source>
        <dbReference type="Google" id="ProtNLM"/>
    </source>
</evidence>
<protein>
    <recommendedName>
        <fullName evidence="4">Glycine zipper family protein</fullName>
    </recommendedName>
</protein>
<feature type="transmembrane region" description="Helical" evidence="1">
    <location>
        <begin position="10"/>
        <end position="26"/>
    </location>
</feature>
<reference evidence="2 3" key="1">
    <citation type="submission" date="2024-02" db="EMBL/GenBank/DDBJ databases">
        <authorList>
            <person name="Saticioglu I.B."/>
        </authorList>
    </citation>
    <scope>NUCLEOTIDE SEQUENCE [LARGE SCALE GENOMIC DNA]</scope>
    <source>
        <strain evidence="2 3">Mu-43</strain>
    </source>
</reference>
<sequence length="53" mass="5646">MNETQRKRRIVSNMGLGAALGIAAGLALHNWVIGVVVGLVFGLVVFAGARRRE</sequence>
<name>A0ABU8LFV0_9MICO</name>
<evidence type="ECO:0000313" key="2">
    <source>
        <dbReference type="EMBL" id="MEJ1090209.1"/>
    </source>
</evidence>
<evidence type="ECO:0000256" key="1">
    <source>
        <dbReference type="SAM" id="Phobius"/>
    </source>
</evidence>
<organism evidence="2 3">
    <name type="scientific">Microbacterium istanbulense</name>
    <dbReference type="NCBI Taxonomy" id="3122049"/>
    <lineage>
        <taxon>Bacteria</taxon>
        <taxon>Bacillati</taxon>
        <taxon>Actinomycetota</taxon>
        <taxon>Actinomycetes</taxon>
        <taxon>Micrococcales</taxon>
        <taxon>Microbacteriaceae</taxon>
        <taxon>Microbacterium</taxon>
    </lineage>
</organism>
<gene>
    <name evidence="2" type="ORF">WDU93_00770</name>
</gene>
<keyword evidence="1" id="KW-0472">Membrane</keyword>
<feature type="transmembrane region" description="Helical" evidence="1">
    <location>
        <begin position="32"/>
        <end position="49"/>
    </location>
</feature>
<keyword evidence="1" id="KW-0812">Transmembrane</keyword>
<keyword evidence="3" id="KW-1185">Reference proteome</keyword>
<evidence type="ECO:0000313" key="3">
    <source>
        <dbReference type="Proteomes" id="UP001366085"/>
    </source>
</evidence>
<proteinExistence type="predicted"/>
<comment type="caution">
    <text evidence="2">The sequence shown here is derived from an EMBL/GenBank/DDBJ whole genome shotgun (WGS) entry which is preliminary data.</text>
</comment>
<accession>A0ABU8LFV0</accession>
<dbReference type="RefSeq" id="WP_337316367.1">
    <property type="nucleotide sequence ID" value="NZ_JBBDGN010000001.1"/>
</dbReference>
<dbReference type="Proteomes" id="UP001366085">
    <property type="component" value="Unassembled WGS sequence"/>
</dbReference>
<dbReference type="EMBL" id="JBBDGN010000001">
    <property type="protein sequence ID" value="MEJ1090209.1"/>
    <property type="molecule type" value="Genomic_DNA"/>
</dbReference>